<dbReference type="RefSeq" id="WP_071506773.1">
    <property type="nucleotide sequence ID" value="NZ_MORL01000054.1"/>
</dbReference>
<dbReference type="OrthoDB" id="964971at2"/>
<reference evidence="1 2" key="1">
    <citation type="submission" date="2016-10" db="EMBL/GenBank/DDBJ databases">
        <title>Arsenicibacter rosenii gen. nov., sp. nov., an efficient arsenic-methylating bacterium isolated from an arsenic-contaminated paddy soil.</title>
        <authorList>
            <person name="Huang K."/>
        </authorList>
    </citation>
    <scope>NUCLEOTIDE SEQUENCE [LARGE SCALE GENOMIC DNA]</scope>
    <source>
        <strain evidence="1 2">SM-1</strain>
    </source>
</reference>
<organism evidence="1 2">
    <name type="scientific">Arsenicibacter rosenii</name>
    <dbReference type="NCBI Taxonomy" id="1750698"/>
    <lineage>
        <taxon>Bacteria</taxon>
        <taxon>Pseudomonadati</taxon>
        <taxon>Bacteroidota</taxon>
        <taxon>Cytophagia</taxon>
        <taxon>Cytophagales</taxon>
        <taxon>Spirosomataceae</taxon>
        <taxon>Arsenicibacter</taxon>
    </lineage>
</organism>
<accession>A0A1S2VB06</accession>
<dbReference type="EMBL" id="MORL01000054">
    <property type="protein sequence ID" value="OIN55600.1"/>
    <property type="molecule type" value="Genomic_DNA"/>
</dbReference>
<sequence>MQIKATISLKKSDTNGRIPASILNEFVLSELLNKVSQSLRNELRIHQQTDPDAADNVLFSTEFTISHSGDMNG</sequence>
<gene>
    <name evidence="1" type="ORF">BLX24_29250</name>
</gene>
<keyword evidence="2" id="KW-1185">Reference proteome</keyword>
<name>A0A1S2VB06_9BACT</name>
<evidence type="ECO:0000313" key="1">
    <source>
        <dbReference type="EMBL" id="OIN55600.1"/>
    </source>
</evidence>
<dbReference type="Proteomes" id="UP000181790">
    <property type="component" value="Unassembled WGS sequence"/>
</dbReference>
<dbReference type="AlphaFoldDB" id="A0A1S2VB06"/>
<protein>
    <submittedName>
        <fullName evidence="1">Uncharacterized protein</fullName>
    </submittedName>
</protein>
<comment type="caution">
    <text evidence="1">The sequence shown here is derived from an EMBL/GenBank/DDBJ whole genome shotgun (WGS) entry which is preliminary data.</text>
</comment>
<proteinExistence type="predicted"/>
<evidence type="ECO:0000313" key="2">
    <source>
        <dbReference type="Proteomes" id="UP000181790"/>
    </source>
</evidence>